<dbReference type="GO" id="GO:0005886">
    <property type="term" value="C:plasma membrane"/>
    <property type="evidence" value="ECO:0007669"/>
    <property type="project" value="UniProtKB-SubCell"/>
</dbReference>
<evidence type="ECO:0000256" key="12">
    <source>
        <dbReference type="ARBA" id="ARBA00022989"/>
    </source>
</evidence>
<dbReference type="EC" id="2.7.13.3" evidence="3"/>
<evidence type="ECO:0000256" key="3">
    <source>
        <dbReference type="ARBA" id="ARBA00012438"/>
    </source>
</evidence>
<dbReference type="CDD" id="cd00082">
    <property type="entry name" value="HisKA"/>
    <property type="match status" value="1"/>
</dbReference>
<evidence type="ECO:0000313" key="18">
    <source>
        <dbReference type="EMBL" id="SNS76238.1"/>
    </source>
</evidence>
<dbReference type="InterPro" id="IPR005467">
    <property type="entry name" value="His_kinase_dom"/>
</dbReference>
<feature type="transmembrane region" description="Helical" evidence="15">
    <location>
        <begin position="20"/>
        <end position="41"/>
    </location>
</feature>
<evidence type="ECO:0000259" key="17">
    <source>
        <dbReference type="PROSITE" id="PS50885"/>
    </source>
</evidence>
<keyword evidence="4" id="KW-1003">Cell membrane</keyword>
<accession>A0A239H5E5</accession>
<keyword evidence="19" id="KW-1185">Reference proteome</keyword>
<evidence type="ECO:0000256" key="15">
    <source>
        <dbReference type="SAM" id="Phobius"/>
    </source>
</evidence>
<dbReference type="AlphaFoldDB" id="A0A239H5E5"/>
<dbReference type="GO" id="GO:0000155">
    <property type="term" value="F:phosphorelay sensor kinase activity"/>
    <property type="evidence" value="ECO:0007669"/>
    <property type="project" value="InterPro"/>
</dbReference>
<dbReference type="InterPro" id="IPR032408">
    <property type="entry name" value="RisS_PPD"/>
</dbReference>
<feature type="transmembrane region" description="Helical" evidence="15">
    <location>
        <begin position="161"/>
        <end position="183"/>
    </location>
</feature>
<dbReference type="Proteomes" id="UP000198284">
    <property type="component" value="Unassembled WGS sequence"/>
</dbReference>
<keyword evidence="14 15" id="KW-0472">Membrane</keyword>
<dbReference type="InterPro" id="IPR004358">
    <property type="entry name" value="Sig_transdc_His_kin-like_C"/>
</dbReference>
<gene>
    <name evidence="18" type="ORF">SAMN06265795_10687</name>
</gene>
<organism evidence="18 19">
    <name type="scientific">Noviherbaspirillum humi</name>
    <dbReference type="NCBI Taxonomy" id="1688639"/>
    <lineage>
        <taxon>Bacteria</taxon>
        <taxon>Pseudomonadati</taxon>
        <taxon>Pseudomonadota</taxon>
        <taxon>Betaproteobacteria</taxon>
        <taxon>Burkholderiales</taxon>
        <taxon>Oxalobacteraceae</taxon>
        <taxon>Noviherbaspirillum</taxon>
    </lineage>
</organism>
<dbReference type="SUPFAM" id="SSF158472">
    <property type="entry name" value="HAMP domain-like"/>
    <property type="match status" value="1"/>
</dbReference>
<evidence type="ECO:0000256" key="5">
    <source>
        <dbReference type="ARBA" id="ARBA00022519"/>
    </source>
</evidence>
<evidence type="ECO:0000256" key="8">
    <source>
        <dbReference type="ARBA" id="ARBA00022692"/>
    </source>
</evidence>
<evidence type="ECO:0000259" key="16">
    <source>
        <dbReference type="PROSITE" id="PS50109"/>
    </source>
</evidence>
<dbReference type="Pfam" id="PF16524">
    <property type="entry name" value="RisS_PPD"/>
    <property type="match status" value="1"/>
</dbReference>
<protein>
    <recommendedName>
        <fullName evidence="3">histidine kinase</fullName>
        <ecNumber evidence="3">2.7.13.3</ecNumber>
    </recommendedName>
</protein>
<keyword evidence="12 15" id="KW-1133">Transmembrane helix</keyword>
<dbReference type="PRINTS" id="PR00344">
    <property type="entry name" value="BCTRLSENSOR"/>
</dbReference>
<dbReference type="Gene3D" id="1.10.287.130">
    <property type="match status" value="1"/>
</dbReference>
<dbReference type="SMART" id="SM00304">
    <property type="entry name" value="HAMP"/>
    <property type="match status" value="1"/>
</dbReference>
<proteinExistence type="predicted"/>
<dbReference type="CDD" id="cd06225">
    <property type="entry name" value="HAMP"/>
    <property type="match status" value="1"/>
</dbReference>
<keyword evidence="5" id="KW-0997">Cell inner membrane</keyword>
<dbReference type="PANTHER" id="PTHR44936:SF5">
    <property type="entry name" value="SENSOR HISTIDINE KINASE ENVZ"/>
    <property type="match status" value="1"/>
</dbReference>
<dbReference type="SUPFAM" id="SSF47384">
    <property type="entry name" value="Homodimeric domain of signal transducing histidine kinase"/>
    <property type="match status" value="1"/>
</dbReference>
<evidence type="ECO:0000256" key="7">
    <source>
        <dbReference type="ARBA" id="ARBA00022679"/>
    </source>
</evidence>
<dbReference type="InterPro" id="IPR036890">
    <property type="entry name" value="HATPase_C_sf"/>
</dbReference>
<dbReference type="OrthoDB" id="9804645at2"/>
<dbReference type="SUPFAM" id="SSF55874">
    <property type="entry name" value="ATPase domain of HSP90 chaperone/DNA topoisomerase II/histidine kinase"/>
    <property type="match status" value="1"/>
</dbReference>
<evidence type="ECO:0000256" key="9">
    <source>
        <dbReference type="ARBA" id="ARBA00022741"/>
    </source>
</evidence>
<keyword evidence="11" id="KW-0067">ATP-binding</keyword>
<name>A0A239H5E5_9BURK</name>
<dbReference type="Gene3D" id="3.30.450.300">
    <property type="entry name" value="Sensor histidine kinase RisS, periplasmic domain"/>
    <property type="match status" value="1"/>
</dbReference>
<dbReference type="Gene3D" id="3.30.565.10">
    <property type="entry name" value="Histidine kinase-like ATPase, C-terminal domain"/>
    <property type="match status" value="1"/>
</dbReference>
<dbReference type="Pfam" id="PF02518">
    <property type="entry name" value="HATPase_c"/>
    <property type="match status" value="1"/>
</dbReference>
<evidence type="ECO:0000256" key="10">
    <source>
        <dbReference type="ARBA" id="ARBA00022777"/>
    </source>
</evidence>
<dbReference type="InterPro" id="IPR003660">
    <property type="entry name" value="HAMP_dom"/>
</dbReference>
<keyword evidence="8 15" id="KW-0812">Transmembrane</keyword>
<dbReference type="InterPro" id="IPR038421">
    <property type="entry name" value="RisS_PPD_sf"/>
</dbReference>
<keyword evidence="9" id="KW-0547">Nucleotide-binding</keyword>
<feature type="domain" description="Histidine kinase" evidence="16">
    <location>
        <begin position="241"/>
        <end position="446"/>
    </location>
</feature>
<evidence type="ECO:0000256" key="13">
    <source>
        <dbReference type="ARBA" id="ARBA00023012"/>
    </source>
</evidence>
<dbReference type="EMBL" id="FZOT01000006">
    <property type="protein sequence ID" value="SNS76238.1"/>
    <property type="molecule type" value="Genomic_DNA"/>
</dbReference>
<dbReference type="InterPro" id="IPR050980">
    <property type="entry name" value="2C_sensor_his_kinase"/>
</dbReference>
<dbReference type="InterPro" id="IPR003661">
    <property type="entry name" value="HisK_dim/P_dom"/>
</dbReference>
<comment type="subcellular location">
    <subcellularLocation>
        <location evidence="2">Cell inner membrane</location>
        <topology evidence="2">Multi-pass membrane protein</topology>
    </subcellularLocation>
</comment>
<keyword evidence="7" id="KW-0808">Transferase</keyword>
<dbReference type="SMART" id="SM00387">
    <property type="entry name" value="HATPase_c"/>
    <property type="match status" value="1"/>
</dbReference>
<reference evidence="18 19" key="1">
    <citation type="submission" date="2017-06" db="EMBL/GenBank/DDBJ databases">
        <authorList>
            <person name="Kim H.J."/>
            <person name="Triplett B.A."/>
        </authorList>
    </citation>
    <scope>NUCLEOTIDE SEQUENCE [LARGE SCALE GENOMIC DNA]</scope>
    <source>
        <strain evidence="18 19">U15</strain>
    </source>
</reference>
<dbReference type="PROSITE" id="PS50885">
    <property type="entry name" value="HAMP"/>
    <property type="match status" value="1"/>
</dbReference>
<evidence type="ECO:0000256" key="6">
    <source>
        <dbReference type="ARBA" id="ARBA00022553"/>
    </source>
</evidence>
<feature type="domain" description="HAMP" evidence="17">
    <location>
        <begin position="181"/>
        <end position="233"/>
    </location>
</feature>
<keyword evidence="13" id="KW-0902">Two-component regulatory system</keyword>
<evidence type="ECO:0000256" key="14">
    <source>
        <dbReference type="ARBA" id="ARBA00023136"/>
    </source>
</evidence>
<dbReference type="InterPro" id="IPR003594">
    <property type="entry name" value="HATPase_dom"/>
</dbReference>
<keyword evidence="10 18" id="KW-0418">Kinase</keyword>
<evidence type="ECO:0000256" key="2">
    <source>
        <dbReference type="ARBA" id="ARBA00004429"/>
    </source>
</evidence>
<dbReference type="SMART" id="SM00388">
    <property type="entry name" value="HisKA"/>
    <property type="match status" value="1"/>
</dbReference>
<dbReference type="Pfam" id="PF00512">
    <property type="entry name" value="HisKA"/>
    <property type="match status" value="1"/>
</dbReference>
<comment type="catalytic activity">
    <reaction evidence="1">
        <text>ATP + protein L-histidine = ADP + protein N-phospho-L-histidine.</text>
        <dbReference type="EC" id="2.7.13.3"/>
    </reaction>
</comment>
<evidence type="ECO:0000313" key="19">
    <source>
        <dbReference type="Proteomes" id="UP000198284"/>
    </source>
</evidence>
<dbReference type="Pfam" id="PF00672">
    <property type="entry name" value="HAMP"/>
    <property type="match status" value="1"/>
</dbReference>
<evidence type="ECO:0000256" key="11">
    <source>
        <dbReference type="ARBA" id="ARBA00022840"/>
    </source>
</evidence>
<keyword evidence="6" id="KW-0597">Phosphoprotein</keyword>
<dbReference type="RefSeq" id="WP_089399461.1">
    <property type="nucleotide sequence ID" value="NZ_FZOT01000006.1"/>
</dbReference>
<sequence>MRSKLNRLGWLKSGLLWRTFFLLAFLITASLAAWVASFRVVERTPRAQQLAAQIISIVTITRAALTHSAPDLRRELLFDLASNEGIRIYPLEKSDEVEPPPDNVLLPILRDTVRDNLGADTKFAGRVNDVAGFWISFKIEDDEYWLRLDRERIERVSGIQWLGWGTITLLMALVGAVFISRLINQPLANLTAATRAIAAGQRPPPLPESGPAEIRQANRSFNQMVDDLERVASDRAVILAGISHDLRTPLARMQLEVEMAHLPDDARKGMQSDLTQMDAIIGQFLDYARPTDVAKFTRVDLSGLLTQTAEEAARLPDVRIDARVADGIHVQGDATDLRRVINNLIENARRYGKKEDEEIATIDIACRLEGGKALLEIADHGDGVPDSELERLLRPFTRLNVARSQANGSGLGLAIVERIVKRHRGELKLANREGGGLKAGITLPAA</sequence>
<dbReference type="GO" id="GO:0005524">
    <property type="term" value="F:ATP binding"/>
    <property type="evidence" value="ECO:0007669"/>
    <property type="project" value="UniProtKB-KW"/>
</dbReference>
<evidence type="ECO:0000256" key="4">
    <source>
        <dbReference type="ARBA" id="ARBA00022475"/>
    </source>
</evidence>
<evidence type="ECO:0000256" key="1">
    <source>
        <dbReference type="ARBA" id="ARBA00000085"/>
    </source>
</evidence>
<dbReference type="PANTHER" id="PTHR44936">
    <property type="entry name" value="SENSOR PROTEIN CREC"/>
    <property type="match status" value="1"/>
</dbReference>
<dbReference type="InterPro" id="IPR036097">
    <property type="entry name" value="HisK_dim/P_sf"/>
</dbReference>
<dbReference type="PROSITE" id="PS50109">
    <property type="entry name" value="HIS_KIN"/>
    <property type="match status" value="1"/>
</dbReference>